<dbReference type="GO" id="GO:0047617">
    <property type="term" value="F:fatty acyl-CoA hydrolase activity"/>
    <property type="evidence" value="ECO:0007669"/>
    <property type="project" value="TreeGrafter"/>
</dbReference>
<dbReference type="SUPFAM" id="SSF54637">
    <property type="entry name" value="Thioesterase/thiol ester dehydrase-isomerase"/>
    <property type="match status" value="2"/>
</dbReference>
<feature type="domain" description="HotDog ACOT-type" evidence="5">
    <location>
        <begin position="99"/>
        <end position="234"/>
    </location>
</feature>
<dbReference type="AlphaFoldDB" id="A0A060T308"/>
<dbReference type="PROSITE" id="PS51770">
    <property type="entry name" value="HOTDOG_ACOT"/>
    <property type="match status" value="2"/>
</dbReference>
<evidence type="ECO:0000256" key="1">
    <source>
        <dbReference type="ARBA" id="ARBA00010458"/>
    </source>
</evidence>
<gene>
    <name evidence="6" type="ORF">GNLVRS02_ARAD1C29128g</name>
</gene>
<evidence type="ECO:0000256" key="4">
    <source>
        <dbReference type="ARBA" id="ARBA00022946"/>
    </source>
</evidence>
<accession>A0A060T308</accession>
<dbReference type="InterPro" id="IPR033120">
    <property type="entry name" value="HOTDOG_ACOT"/>
</dbReference>
<proteinExistence type="inferred from homology"/>
<dbReference type="Pfam" id="PF03061">
    <property type="entry name" value="4HBT"/>
    <property type="match status" value="1"/>
</dbReference>
<dbReference type="PhylomeDB" id="A0A060T308"/>
<name>A0A060T308_BLAAD</name>
<evidence type="ECO:0000313" key="6">
    <source>
        <dbReference type="EMBL" id="CDP35164.1"/>
    </source>
</evidence>
<dbReference type="CDD" id="cd03442">
    <property type="entry name" value="BFIT_BACH"/>
    <property type="match status" value="2"/>
</dbReference>
<dbReference type="InterPro" id="IPR006683">
    <property type="entry name" value="Thioestr_dom"/>
</dbReference>
<evidence type="ECO:0000256" key="2">
    <source>
        <dbReference type="ARBA" id="ARBA00022737"/>
    </source>
</evidence>
<keyword evidence="3" id="KW-0378">Hydrolase</keyword>
<dbReference type="EMBL" id="HG937693">
    <property type="protein sequence ID" value="CDP35164.1"/>
    <property type="molecule type" value="Genomic_DNA"/>
</dbReference>
<reference evidence="6" key="2">
    <citation type="submission" date="2014-06" db="EMBL/GenBank/DDBJ databases">
        <title>The complete genome of Blastobotrys (Arxula) adeninivorans LS3 - a yeast of biotechnological interest.</title>
        <authorList>
            <person name="Kunze G."/>
            <person name="Gaillardin C."/>
            <person name="Czernicka M."/>
            <person name="Durrens P."/>
            <person name="Martin T."/>
            <person name="Boer E."/>
            <person name="Gabaldon T."/>
            <person name="Cruz J."/>
            <person name="Talla E."/>
            <person name="Marck C."/>
            <person name="Goffeau A."/>
            <person name="Barbe V."/>
            <person name="Baret P."/>
            <person name="Baronian K."/>
            <person name="Beier S."/>
            <person name="Bleykasten C."/>
            <person name="Bode R."/>
            <person name="Casaregola S."/>
            <person name="Despons L."/>
            <person name="Fairhead C."/>
            <person name="Giersberg M."/>
            <person name="Gierski P."/>
            <person name="Hahnel U."/>
            <person name="Hartmann A."/>
            <person name="Jankowska D."/>
            <person name="Jubin C."/>
            <person name="Jung P."/>
            <person name="Lafontaine I."/>
            <person name="Leh-Louis V."/>
            <person name="Lemaire M."/>
            <person name="Marcet-Houben M."/>
            <person name="Mascher M."/>
            <person name="Morel G."/>
            <person name="Richard G.-F."/>
            <person name="Riechen J."/>
            <person name="Sacerdot C."/>
            <person name="Sarkar A."/>
            <person name="Savel G."/>
            <person name="Schacherer J."/>
            <person name="Sherman D."/>
            <person name="Straub M.-L."/>
            <person name="Stein N."/>
            <person name="Thierry A."/>
            <person name="Trautwein-Schult A."/>
            <person name="Westhof E."/>
            <person name="Worch S."/>
            <person name="Dujon B."/>
            <person name="Souciet J.-L."/>
            <person name="Wincker P."/>
            <person name="Scholz U."/>
            <person name="Neuveglise N."/>
        </authorList>
    </citation>
    <scope>NUCLEOTIDE SEQUENCE</scope>
    <source>
        <strain evidence="6">LS3</strain>
    </source>
</reference>
<reference evidence="6" key="1">
    <citation type="submission" date="2014-02" db="EMBL/GenBank/DDBJ databases">
        <authorList>
            <person name="Genoscope - CEA"/>
        </authorList>
    </citation>
    <scope>NUCLEOTIDE SEQUENCE</scope>
    <source>
        <strain evidence="6">LS3</strain>
    </source>
</reference>
<evidence type="ECO:0000256" key="3">
    <source>
        <dbReference type="ARBA" id="ARBA00022801"/>
    </source>
</evidence>
<evidence type="ECO:0000259" key="5">
    <source>
        <dbReference type="PROSITE" id="PS51770"/>
    </source>
</evidence>
<dbReference type="GO" id="GO:0006637">
    <property type="term" value="P:acyl-CoA metabolic process"/>
    <property type="evidence" value="ECO:0007669"/>
    <property type="project" value="TreeGrafter"/>
</dbReference>
<feature type="domain" description="HotDog ACOT-type" evidence="5">
    <location>
        <begin position="312"/>
        <end position="439"/>
    </location>
</feature>
<protein>
    <submittedName>
        <fullName evidence="6">ARAD1C29128p</fullName>
    </submittedName>
</protein>
<dbReference type="Gene3D" id="3.10.129.10">
    <property type="entry name" value="Hotdog Thioesterase"/>
    <property type="match status" value="2"/>
</dbReference>
<keyword evidence="2" id="KW-0677">Repeat</keyword>
<dbReference type="PANTHER" id="PTHR12655">
    <property type="entry name" value="ACYL-COA THIOESTERASE"/>
    <property type="match status" value="1"/>
</dbReference>
<dbReference type="PANTHER" id="PTHR12655:SF0">
    <property type="entry name" value="ACYL-COENZYME A THIOESTERASE 9, MITOCHONDRIAL"/>
    <property type="match status" value="1"/>
</dbReference>
<dbReference type="GO" id="GO:0005739">
    <property type="term" value="C:mitochondrion"/>
    <property type="evidence" value="ECO:0007669"/>
    <property type="project" value="TreeGrafter"/>
</dbReference>
<sequence length="484" mass="55610">MLSIRTSSRLPALRRQFGTGKRLHNDIEYRQHVFQPIASQSYLSPMSRKSTWLEAYHYREKKLAEWQEKHRGDPTAARPDDTSFSFNTIKTREVGERSREDSFTSILLPFRQDKWLLDAYINASGRLRIGQIFQDLDALAGVVSYKHCLPAEPVLVTASVDRIYMLRRLDNIDECNVSLSGCVTWSGRSSMEITLKAAAIRHDLEPNAEITEADVKDEDVFLTANFTFVARDPETRKSFPINHLVPRNATEKVDFVRAEQYNNRKKALAQQGSLQAAPPSAEESSLIHRMWAKQSEFEKHPEKRPKTLVNMADTRVFSTIMMQPQYRNAHSYMIFGGYLMRQTFELAYSCAAKFARDTPRFVSLDSVTFRNPVPVGSVLNLTAVVAYTEQTSRVVEVDGHKKTLPGTLIQVRVDSHIHELTHTDDIDTGSFTYSYFVATRSEELRPELLPRTYTEMMEYLEGRRKAIDTANFYKERRLEEVVAE</sequence>
<dbReference type="InterPro" id="IPR029069">
    <property type="entry name" value="HotDog_dom_sf"/>
</dbReference>
<comment type="similarity">
    <text evidence="1">Belongs to the acyl coenzyme A hydrolase family.</text>
</comment>
<keyword evidence="4" id="KW-0809">Transit peptide</keyword>
<dbReference type="FunFam" id="3.10.129.10:FF:000032">
    <property type="entry name" value="Acyl-CoA thioester hydrolase"/>
    <property type="match status" value="1"/>
</dbReference>
<organism evidence="6">
    <name type="scientific">Blastobotrys adeninivorans</name>
    <name type="common">Yeast</name>
    <name type="synonym">Arxula adeninivorans</name>
    <dbReference type="NCBI Taxonomy" id="409370"/>
    <lineage>
        <taxon>Eukaryota</taxon>
        <taxon>Fungi</taxon>
        <taxon>Dikarya</taxon>
        <taxon>Ascomycota</taxon>
        <taxon>Saccharomycotina</taxon>
        <taxon>Dipodascomycetes</taxon>
        <taxon>Dipodascales</taxon>
        <taxon>Trichomonascaceae</taxon>
        <taxon>Blastobotrys</taxon>
    </lineage>
</organism>